<feature type="non-terminal residue" evidence="21">
    <location>
        <position position="1"/>
    </location>
</feature>
<keyword evidence="10 18" id="KW-0067">ATP-binding</keyword>
<dbReference type="GO" id="GO:0046872">
    <property type="term" value="F:metal ion binding"/>
    <property type="evidence" value="ECO:0007669"/>
    <property type="project" value="UniProtKB-KW"/>
</dbReference>
<dbReference type="Gene3D" id="3.40.1110.10">
    <property type="entry name" value="Calcium-transporting ATPase, cytoplasmic domain N"/>
    <property type="match status" value="1"/>
</dbReference>
<keyword evidence="13" id="KW-0915">Sodium</keyword>
<evidence type="ECO:0000256" key="5">
    <source>
        <dbReference type="ARBA" id="ARBA00022538"/>
    </source>
</evidence>
<dbReference type="InterPro" id="IPR008250">
    <property type="entry name" value="ATPase_P-typ_transduc_dom_A_sf"/>
</dbReference>
<dbReference type="PANTHER" id="PTHR43294:SF13">
    <property type="entry name" value="SODIUM_POTASSIUM-TRANSPORTING ATPASE SUBUNIT ALPHA"/>
    <property type="match status" value="1"/>
</dbReference>
<keyword evidence="3 18" id="KW-0813">Transport</keyword>
<evidence type="ECO:0000256" key="2">
    <source>
        <dbReference type="ARBA" id="ARBA00006934"/>
    </source>
</evidence>
<dbReference type="GO" id="GO:1990573">
    <property type="term" value="P:potassium ion import across plasma membrane"/>
    <property type="evidence" value="ECO:0007669"/>
    <property type="project" value="TreeGrafter"/>
</dbReference>
<keyword evidence="22" id="KW-1185">Reference proteome</keyword>
<dbReference type="Proteomes" id="UP000290809">
    <property type="component" value="Unassembled WGS sequence"/>
</dbReference>
<reference evidence="21 22" key="1">
    <citation type="journal article" date="2019" name="PLoS Pathog.">
        <title>Genome sequence of the bovine parasite Schistosoma bovis Tanzania.</title>
        <authorList>
            <person name="Oey H."/>
            <person name="Zakrzewski M."/>
            <person name="Gobert G."/>
            <person name="Gravermann K."/>
            <person name="Stoye J."/>
            <person name="Jones M."/>
            <person name="Mcmanus D."/>
            <person name="Krause L."/>
        </authorList>
    </citation>
    <scope>NUCLEOTIDE SEQUENCE [LARGE SCALE GENOMIC DNA]</scope>
    <source>
        <strain evidence="21 22">TAN1997</strain>
    </source>
</reference>
<comment type="function">
    <text evidence="16">This is the catalytic component of the active enzyme, which catalyzes the hydrolysis of ATP coupled with the exchange of sodium and potassium ions across the plasma membrane. This action creates the electrochemical gradient of sodium and potassium ions, providing the energy for active transport of various nutrients.</text>
</comment>
<comment type="caution">
    <text evidence="21">The sequence shown here is derived from an EMBL/GenBank/DDBJ whole genome shotgun (WGS) entry which is preliminary data.</text>
</comment>
<evidence type="ECO:0000256" key="7">
    <source>
        <dbReference type="ARBA" id="ARBA00022607"/>
    </source>
</evidence>
<keyword evidence="9 18" id="KW-0547">Nucleotide-binding</keyword>
<accession>A0A430QNN7</accession>
<feature type="domain" description="Cation-transporting P-type ATPase N-terminal" evidence="20">
    <location>
        <begin position="51"/>
        <end position="125"/>
    </location>
</feature>
<dbReference type="InterPro" id="IPR059000">
    <property type="entry name" value="ATPase_P-type_domA"/>
</dbReference>
<evidence type="ECO:0000256" key="12">
    <source>
        <dbReference type="ARBA" id="ARBA00022989"/>
    </source>
</evidence>
<dbReference type="InterPro" id="IPR036412">
    <property type="entry name" value="HAD-like_sf"/>
</dbReference>
<keyword evidence="7" id="KW-0740">Sodium/potassium transport</keyword>
<dbReference type="Pfam" id="PF00122">
    <property type="entry name" value="E1-E2_ATPase"/>
    <property type="match status" value="1"/>
</dbReference>
<dbReference type="SUPFAM" id="SSF81653">
    <property type="entry name" value="Calcium ATPase, transduction domain A"/>
    <property type="match status" value="1"/>
</dbReference>
<keyword evidence="18" id="KW-0479">Metal-binding</keyword>
<feature type="compositionally biased region" description="Polar residues" evidence="19">
    <location>
        <begin position="140"/>
        <end position="159"/>
    </location>
</feature>
<dbReference type="SMART" id="SM00831">
    <property type="entry name" value="Cation_ATPase_N"/>
    <property type="match status" value="1"/>
</dbReference>
<feature type="transmembrane region" description="Helical" evidence="18">
    <location>
        <begin position="859"/>
        <end position="880"/>
    </location>
</feature>
<dbReference type="PROSITE" id="PS00154">
    <property type="entry name" value="ATPASE_E1_E2"/>
    <property type="match status" value="1"/>
</dbReference>
<feature type="transmembrane region" description="Helical" evidence="18">
    <location>
        <begin position="895"/>
        <end position="911"/>
    </location>
</feature>
<dbReference type="PANTHER" id="PTHR43294">
    <property type="entry name" value="SODIUM/POTASSIUM-TRANSPORTING ATPASE SUBUNIT ALPHA"/>
    <property type="match status" value="1"/>
</dbReference>
<dbReference type="PRINTS" id="PR00119">
    <property type="entry name" value="CATATPASE"/>
</dbReference>
<dbReference type="InterPro" id="IPR018303">
    <property type="entry name" value="ATPase_P-typ_P_site"/>
</dbReference>
<evidence type="ECO:0000256" key="17">
    <source>
        <dbReference type="ARBA" id="ARBA00038795"/>
    </source>
</evidence>
<evidence type="ECO:0000256" key="4">
    <source>
        <dbReference type="ARBA" id="ARBA00022475"/>
    </source>
</evidence>
<dbReference type="Pfam" id="PF00689">
    <property type="entry name" value="Cation_ATPase_C"/>
    <property type="match status" value="1"/>
</dbReference>
<feature type="transmembrane region" description="Helical" evidence="18">
    <location>
        <begin position="217"/>
        <end position="241"/>
    </location>
</feature>
<sequence length="933" mass="104757">SKNKIHLWIMLKQFVFLKIRKVYRKVTCKKKPENNKLKDGLDDLKQELDMDEHKIPLEELYARLNTDPENGLKSEDVKIRLERDGPNALTPPKTTPEWVKFCKTLFGGFSMLLWIGAILCFIAYGIQRSAEDEDVKDNVDNSALTGESEPQSRTTEFSNENPLETRNLAFFSTNAVDGTCRGIVISTGDRTVMGRIANLASGLELGETPIHKEINHFIHLITAVAMVLGVTFFIIAFILGYRWLEAVIFLIGIIVANVPEGLLATVTVCLTLTAKRMASKNCLVKNLEAVETLGSTSTICSDKTGTLTQNRMTVAHMWFDNKIFDADTTENQTGARFNKSSPTWTALARIAMLCNRAEFKTGEENKPVLKRECNGDASETAILKCTELCVGKVIEYRAKNRKILEIPFNSTNKYQLSIHETDDKDERYLLVMKGAPERIIDRCSTILLNGKEKRLNDEMRERFNKSYMKLGGMGERVLGFCDYRLPAKTYPKNFKFNEEEPNFPVSGLRFVGLMSMIDPPRAAVPDAVAKCRSAGIKVIMVTGDHPITAKAIAKGVGIISKGSKTVEDIAAEKGIPVEQVNPREAVACVVHGSDLREMTPAQIDDILVNHPEIVFARTSPQQKLIIVEGCQRQGAIVAVTGVAMGIAGSDVSKQAADMILLDDNFASIVTGVEEGRLIFDNLKKSIAYTLTSNIPEITPFLVYIGFGLPLPLGTITILCIDLGTDMIPAISLAYEEAESDIMKRMPRDPLHDRLVNERLIAMAYGQIGMIQALGGFFVYFVIMAENGFWPSRLVGIRKEWDSRAVDALSDSYGQEWTYKQRKRLESTCQTAFFASIVIVQWADLIICKTRRNSVIQQGMWNKYLNFALFFETALAIFLSYCPGLDKGLRMMPLRYTWWLPALPFSILIFAYDETRKYLIRRFPGSWIEKETYY</sequence>
<evidence type="ECO:0000256" key="6">
    <source>
        <dbReference type="ARBA" id="ARBA00022553"/>
    </source>
</evidence>
<dbReference type="GO" id="GO:1902600">
    <property type="term" value="P:proton transmembrane transport"/>
    <property type="evidence" value="ECO:0007669"/>
    <property type="project" value="TreeGrafter"/>
</dbReference>
<evidence type="ECO:0000256" key="13">
    <source>
        <dbReference type="ARBA" id="ARBA00023053"/>
    </source>
</evidence>
<keyword evidence="12 18" id="KW-1133">Transmembrane helix</keyword>
<keyword evidence="15" id="KW-0739">Sodium transport</keyword>
<feature type="transmembrane region" description="Helical" evidence="18">
    <location>
        <begin position="759"/>
        <end position="782"/>
    </location>
</feature>
<evidence type="ECO:0000256" key="19">
    <source>
        <dbReference type="SAM" id="MobiDB-lite"/>
    </source>
</evidence>
<dbReference type="NCBIfam" id="TIGR01494">
    <property type="entry name" value="ATPase_P-type"/>
    <property type="match status" value="1"/>
</dbReference>
<evidence type="ECO:0000256" key="18">
    <source>
        <dbReference type="RuleBase" id="RU362084"/>
    </source>
</evidence>
<dbReference type="InterPro" id="IPR001757">
    <property type="entry name" value="P_typ_ATPase"/>
</dbReference>
<evidence type="ECO:0000256" key="9">
    <source>
        <dbReference type="ARBA" id="ARBA00022741"/>
    </source>
</evidence>
<dbReference type="InterPro" id="IPR005775">
    <property type="entry name" value="P-type_ATPase_IIC"/>
</dbReference>
<evidence type="ECO:0000256" key="1">
    <source>
        <dbReference type="ARBA" id="ARBA00004651"/>
    </source>
</evidence>
<dbReference type="InterPro" id="IPR006068">
    <property type="entry name" value="ATPase_P-typ_cation-transptr_C"/>
</dbReference>
<dbReference type="InterPro" id="IPR023299">
    <property type="entry name" value="ATPase_P-typ_cyto_dom_N"/>
</dbReference>
<dbReference type="SUPFAM" id="SSF56784">
    <property type="entry name" value="HAD-like"/>
    <property type="match status" value="1"/>
</dbReference>
<name>A0A430QNN7_SCHBO</name>
<dbReference type="STRING" id="6184.A0A430QNN7"/>
<comment type="subunit">
    <text evidence="17">The sodium/potassium-transporting ATPase is composed of a catalytic alpha subunit, an auxiliary non-catalytic beta subunit and an additional regulatory subunit.</text>
</comment>
<dbReference type="Gene3D" id="2.70.150.10">
    <property type="entry name" value="Calcium-transporting ATPase, cytoplasmic transduction domain A"/>
    <property type="match status" value="2"/>
</dbReference>
<dbReference type="InterPro" id="IPR050510">
    <property type="entry name" value="Cation_transp_ATPase_P-type"/>
</dbReference>
<evidence type="ECO:0000313" key="22">
    <source>
        <dbReference type="Proteomes" id="UP000290809"/>
    </source>
</evidence>
<keyword evidence="11 18" id="KW-0630">Potassium</keyword>
<protein>
    <recommendedName>
        <fullName evidence="18">Sodium/potassium-transporting ATPase subunit alpha</fullName>
    </recommendedName>
</protein>
<dbReference type="SUPFAM" id="SSF81660">
    <property type="entry name" value="Metal cation-transporting ATPase, ATP-binding domain N"/>
    <property type="match status" value="1"/>
</dbReference>
<dbReference type="InterPro" id="IPR023298">
    <property type="entry name" value="ATPase_P-typ_TM_dom_sf"/>
</dbReference>
<keyword evidence="4" id="KW-1003">Cell membrane</keyword>
<dbReference type="AlphaFoldDB" id="A0A430QNN7"/>
<comment type="similarity">
    <text evidence="2 18">Belongs to the cation transport ATPase (P-type) (TC 3.A.3) family. Type IIC subfamily.</text>
</comment>
<dbReference type="SUPFAM" id="SSF81665">
    <property type="entry name" value="Calcium ATPase, transmembrane domain M"/>
    <property type="match status" value="1"/>
</dbReference>
<evidence type="ECO:0000256" key="16">
    <source>
        <dbReference type="ARBA" id="ARBA00037422"/>
    </source>
</evidence>
<keyword evidence="8 18" id="KW-0812">Transmembrane</keyword>
<dbReference type="CDD" id="cd02608">
    <property type="entry name" value="P-type_ATPase_Na-K_like"/>
    <property type="match status" value="1"/>
</dbReference>
<dbReference type="Pfam" id="PF00690">
    <property type="entry name" value="Cation_ATPase_N"/>
    <property type="match status" value="1"/>
</dbReference>
<dbReference type="GO" id="GO:0005524">
    <property type="term" value="F:ATP binding"/>
    <property type="evidence" value="ECO:0007669"/>
    <property type="project" value="UniProtKB-KW"/>
</dbReference>
<feature type="transmembrane region" description="Helical" evidence="18">
    <location>
        <begin position="105"/>
        <end position="126"/>
    </location>
</feature>
<dbReference type="GO" id="GO:0036376">
    <property type="term" value="P:sodium ion export across plasma membrane"/>
    <property type="evidence" value="ECO:0007669"/>
    <property type="project" value="TreeGrafter"/>
</dbReference>
<organism evidence="21 22">
    <name type="scientific">Schistosoma bovis</name>
    <name type="common">Blood fluke</name>
    <dbReference type="NCBI Taxonomy" id="6184"/>
    <lineage>
        <taxon>Eukaryota</taxon>
        <taxon>Metazoa</taxon>
        <taxon>Spiralia</taxon>
        <taxon>Lophotrochozoa</taxon>
        <taxon>Platyhelminthes</taxon>
        <taxon>Trematoda</taxon>
        <taxon>Digenea</taxon>
        <taxon>Strigeidida</taxon>
        <taxon>Schistosomatoidea</taxon>
        <taxon>Schistosomatidae</taxon>
        <taxon>Schistosoma</taxon>
    </lineage>
</organism>
<dbReference type="InterPro" id="IPR004014">
    <property type="entry name" value="ATPase_P-typ_cation-transptr_N"/>
</dbReference>
<keyword evidence="6" id="KW-0597">Phosphoprotein</keyword>
<keyword evidence="14 18" id="KW-0472">Membrane</keyword>
<dbReference type="EMBL" id="QMKO01001516">
    <property type="protein sequence ID" value="RTG89244.1"/>
    <property type="molecule type" value="Genomic_DNA"/>
</dbReference>
<evidence type="ECO:0000256" key="8">
    <source>
        <dbReference type="ARBA" id="ARBA00022692"/>
    </source>
</evidence>
<dbReference type="Gene3D" id="3.40.50.1000">
    <property type="entry name" value="HAD superfamily/HAD-like"/>
    <property type="match status" value="1"/>
</dbReference>
<dbReference type="GO" id="GO:0030007">
    <property type="term" value="P:intracellular potassium ion homeostasis"/>
    <property type="evidence" value="ECO:0007669"/>
    <property type="project" value="TreeGrafter"/>
</dbReference>
<keyword evidence="5 18" id="KW-0633">Potassium transport</keyword>
<gene>
    <name evidence="21" type="ORF">DC041_0001669</name>
</gene>
<evidence type="ECO:0000256" key="11">
    <source>
        <dbReference type="ARBA" id="ARBA00022958"/>
    </source>
</evidence>
<dbReference type="GO" id="GO:0005886">
    <property type="term" value="C:plasma membrane"/>
    <property type="evidence" value="ECO:0007669"/>
    <property type="project" value="UniProtKB-SubCell"/>
</dbReference>
<feature type="region of interest" description="Disordered" evidence="19">
    <location>
        <begin position="137"/>
        <end position="159"/>
    </location>
</feature>
<keyword evidence="18" id="KW-0406">Ion transport</keyword>
<dbReference type="FunFam" id="3.40.1110.10:FF:000001">
    <property type="entry name" value="Sodium/potassium-transporting ATPase subunit alpha"/>
    <property type="match status" value="1"/>
</dbReference>
<evidence type="ECO:0000256" key="3">
    <source>
        <dbReference type="ARBA" id="ARBA00022448"/>
    </source>
</evidence>
<dbReference type="NCBIfam" id="TIGR01106">
    <property type="entry name" value="ATPase-IIC_X-K"/>
    <property type="match status" value="1"/>
</dbReference>
<dbReference type="GO" id="GO:0006883">
    <property type="term" value="P:intracellular sodium ion homeostasis"/>
    <property type="evidence" value="ECO:0007669"/>
    <property type="project" value="TreeGrafter"/>
</dbReference>
<evidence type="ECO:0000256" key="15">
    <source>
        <dbReference type="ARBA" id="ARBA00023201"/>
    </source>
</evidence>
<proteinExistence type="inferred from homology"/>
<dbReference type="FunFam" id="1.20.1110.10:FF:000095">
    <property type="entry name" value="Sodium/potassium-transporting ATPase subunit alpha-1"/>
    <property type="match status" value="2"/>
</dbReference>
<feature type="transmembrane region" description="Helical" evidence="18">
    <location>
        <begin position="247"/>
        <end position="270"/>
    </location>
</feature>
<dbReference type="GO" id="GO:0016887">
    <property type="term" value="F:ATP hydrolysis activity"/>
    <property type="evidence" value="ECO:0007669"/>
    <property type="project" value="InterPro"/>
</dbReference>
<comment type="caution">
    <text evidence="18">Lacks conserved residue(s) required for the propagation of feature annotation.</text>
</comment>
<evidence type="ECO:0000256" key="10">
    <source>
        <dbReference type="ARBA" id="ARBA00022840"/>
    </source>
</evidence>
<dbReference type="InterPro" id="IPR023214">
    <property type="entry name" value="HAD_sf"/>
</dbReference>
<evidence type="ECO:0000256" key="14">
    <source>
        <dbReference type="ARBA" id="ARBA00023136"/>
    </source>
</evidence>
<dbReference type="Pfam" id="PF13246">
    <property type="entry name" value="Cation_ATPase"/>
    <property type="match status" value="1"/>
</dbReference>
<evidence type="ECO:0000259" key="20">
    <source>
        <dbReference type="SMART" id="SM00831"/>
    </source>
</evidence>
<comment type="subcellular location">
    <subcellularLocation>
        <location evidence="1 18">Cell membrane</location>
        <topology evidence="1 18">Multi-pass membrane protein</topology>
    </subcellularLocation>
</comment>
<dbReference type="GO" id="GO:0005391">
    <property type="term" value="F:P-type sodium:potassium-exchanging transporter activity"/>
    <property type="evidence" value="ECO:0007669"/>
    <property type="project" value="TreeGrafter"/>
</dbReference>
<evidence type="ECO:0000313" key="21">
    <source>
        <dbReference type="EMBL" id="RTG89244.1"/>
    </source>
</evidence>
<dbReference type="Gene3D" id="1.20.1110.10">
    <property type="entry name" value="Calcium-transporting ATPase, transmembrane domain"/>
    <property type="match status" value="1"/>
</dbReference>